<evidence type="ECO:0000259" key="1">
    <source>
        <dbReference type="Pfam" id="PF14726"/>
    </source>
</evidence>
<sequence length="2270" mass="266034">MSSGSRQDPSKIIVLFEKIDKSNNLEIEERSLKNLAQKIQNKLLDVSYICENHANLIQNLLRWIQSRFQQTNQQSLICFSQIIIGIAQRTEGKNLLLNLGAVEILDQIQRNLSENPNIQTQYQEAIKILIQDSFALGTTADNQTKTFNYGNSGKNVFQNETLMKSNSFVLSQSLSQNQQFSQQNILNQIPEREEDPSFYENDKQSQFQTSQMSSYSQQNNQNVFSKTEFKTQIFKAPEASIAIKHDQMQMEVKVKQQILRETCELPFVYLNDEDEKFLFDLGVQLKFGDFKNILSATQRAQNQAFFDFPIEVFLQRTDVIRALIDLLEGAQGQVFTNLALPALIIFVQRLRTLYQYLCDQTNKVSHMPQNERDLAIPLEAYLEQTYPCNHNGRWSLIDQVQDINKYGTANSVHQVKQQNLAAVAIQSSLSCKAVLGLIMTKTINLMKDQEKIGLYIQLLNECIETVETIYRVRDNEEFSSFLHLCMFAFDSVCDYYKEQIFENILLRPILDFAIRFIEILNTIPKSETKMNDPFSECLFLNTTNLQQVMRRSIFRYHFDLEDECQKAKQTIMVKFFARLEEELKNINILQQGVVQNFEKAQNVYSVFLNIQAFKFNIKGLLTEQDSGIVFIETFNQYYQTVQILEELLQCIELRLDFPFEHLLVDCIMYGMLAEETSMDPKLDQLEKTFKNYLLIPLPEIRERIMRKIFQKIRLQQSIQINKRNFNNITLLAKFLFRKQVLNQLINGCLINQVIASEESKLQMTLGHLVIKTLIYAFNDTDHITAKQNLNQHFLTFHSLMGQYPELVGLIDLIEENSQQKQIRLNRIMRDLFNQDPQKRQFATSVLKSNMSKDIQENFIQDILKESFDSKNPQSDLQLELEQINNQYDYSSFDFINITQLLMSSTQDYVIKKQCLDQLTLILFDVTSKKGKIFFKTEISIKDVFSFIIGEVVSSFNTCYGYLRQQVSLLDMNQINYVNGCLKFLVLIYCIYFDEAELKQFFDKFKTLTQLKERQEDLKIQENFQSAVLFFIGSNILRKNAVRLLQIILFHQVYLMQKLQRQQQPNGIVKKNLVIYAPDFIVNAFIMTLPHYSQIVKQPMRDDLVLTEEQKMYVQSRLVKRDIEHQDKQILQKISAEFCQKVADKNENYNQVMRTFETLQNYVLSGQQLKDELVNEKVLTSFVEMIKILPTRDFEFSFLADYLMLSNQILHSFKKFDQNISNLDQFVNKFSEGLKFHLIPFMIETVNTYFSEIENANQNHVYSHKLHFIQRFLESVNNLIQVDSYLKQKFRIKSSVQDKILSNNFINYLFDLYVTLKNHTESKRKILMIFYMIISQYETRNIDLERLPEMLINQVATMKLTMSLQQNSLIFLCIRTLIYIHDKRILMIKKQNQIQDIALSVSLSQTSMKYLQKYQSFGWLVRFIESRDARLRCLSWDLLNELFDYEFLKGHPSIIQQALNQFLKHQELYSVKIAILKFLNNATDLLITNCDISRDEFQGQNYDNFIGSTQEQVTVQSLLRSVSKQGLITQIHNMLSLKDCPLLFLTLTMKFLNKLVQMDYKKALPVLTQLDYWTFLVEYLDFRILKDLELNENRLILKHQKSKLLQFSDPTAQYDQIFLCITSIMEFIFESFKRDQQLANLLVKTTKLLGNVFDLTQKTIDGYNSQTLQFQNHSIMALFIEKTTKLLHIALLHPREYTVEQISKFLFVKQNDKPRNWIYLTEFFELINKISQTSGFYGGNEIKLSICRFIAEYLLRLPTRQQNYLDEMIEQYESQNYFKVNERDDLQAFGSRLLMEMGLVFKQVYLDNDSHSDYQKDQDEQENQKIDITMCICILLSKCQSAKTAAVEQNMMKKVIEICQENLNAIVLQEIQKVTKKKQTVTNKSMITKSMNNSQMLSSAFESQMKRQFKYVNPNDIAQCEREVLRMLQILRHLFYQSSQILIPLLFPKSSGQSIMSTRTVQAKQLSSKETQIGDKFVQLIQNLVEDLDQGSEVIVQETYMTALTFASQNVRFKNAFINVSSAQQQKKQSLIKVLSEHLLNMSAEIAKEIMKIRMIEEILEMIQPQCKNEKEIKLMKNYLAQFSGFLAAYASTDEGQKILLKLKNLFEHVIFILDTVNVQNQNNENTVLVDLVKHNLLFLRNTSFNRTNKLYFIQNENFLPCLLSFLSNQNLIPKIKAYSSACLWMILYNHQGVKQMLNRSEVVNELQLLRQEYQRSADISVYSNYIKAEETDDKIIKSIDNKKISSHETKRMNTFTLTALNGILKLLTQN</sequence>
<reference evidence="2 3" key="1">
    <citation type="submission" date="2014-06" db="EMBL/GenBank/DDBJ databases">
        <authorList>
            <person name="Swart Estienne"/>
        </authorList>
    </citation>
    <scope>NUCLEOTIDE SEQUENCE [LARGE SCALE GENOMIC DNA]</scope>
    <source>
        <strain evidence="2 3">130c</strain>
    </source>
</reference>
<keyword evidence="3" id="KW-1185">Reference proteome</keyword>
<feature type="domain" description="Rotatin N-terminal" evidence="1">
    <location>
        <begin position="26"/>
        <end position="116"/>
    </location>
</feature>
<dbReference type="InterPro" id="IPR029249">
    <property type="entry name" value="Rotatin_N"/>
</dbReference>
<name>A0A077ZU20_STYLE</name>
<accession>A0A077ZU20</accession>
<dbReference type="GO" id="GO:0036064">
    <property type="term" value="C:ciliary basal body"/>
    <property type="evidence" value="ECO:0007669"/>
    <property type="project" value="InterPro"/>
</dbReference>
<organism evidence="2 3">
    <name type="scientific">Stylonychia lemnae</name>
    <name type="common">Ciliate</name>
    <dbReference type="NCBI Taxonomy" id="5949"/>
    <lineage>
        <taxon>Eukaryota</taxon>
        <taxon>Sar</taxon>
        <taxon>Alveolata</taxon>
        <taxon>Ciliophora</taxon>
        <taxon>Intramacronucleata</taxon>
        <taxon>Spirotrichea</taxon>
        <taxon>Stichotrichia</taxon>
        <taxon>Sporadotrichida</taxon>
        <taxon>Oxytrichidae</taxon>
        <taxon>Stylonychinae</taxon>
        <taxon>Stylonychia</taxon>
    </lineage>
</organism>
<evidence type="ECO:0000313" key="3">
    <source>
        <dbReference type="Proteomes" id="UP000039865"/>
    </source>
</evidence>
<dbReference type="OMA" id="YPVEIFR"/>
<dbReference type="Pfam" id="PF14726">
    <property type="entry name" value="RTTN_N"/>
    <property type="match status" value="1"/>
</dbReference>
<dbReference type="EMBL" id="CCKQ01000854">
    <property type="protein sequence ID" value="CDW71951.1"/>
    <property type="molecule type" value="Genomic_DNA"/>
</dbReference>
<protein>
    <recommendedName>
        <fullName evidence="1">Rotatin N-terminal domain-containing protein</fullName>
    </recommendedName>
</protein>
<dbReference type="InParanoid" id="A0A077ZU20"/>
<proteinExistence type="predicted"/>
<dbReference type="PANTHER" id="PTHR31691:SF1">
    <property type="entry name" value="ROTATIN"/>
    <property type="match status" value="1"/>
</dbReference>
<dbReference type="GO" id="GO:0010457">
    <property type="term" value="P:centriole-centriole cohesion"/>
    <property type="evidence" value="ECO:0007669"/>
    <property type="project" value="TreeGrafter"/>
</dbReference>
<dbReference type="GO" id="GO:0005813">
    <property type="term" value="C:centrosome"/>
    <property type="evidence" value="ECO:0007669"/>
    <property type="project" value="InterPro"/>
</dbReference>
<dbReference type="GO" id="GO:0007099">
    <property type="term" value="P:centriole replication"/>
    <property type="evidence" value="ECO:0007669"/>
    <property type="project" value="TreeGrafter"/>
</dbReference>
<dbReference type="OrthoDB" id="428850at2759"/>
<dbReference type="PANTHER" id="PTHR31691">
    <property type="entry name" value="ROTATIN"/>
    <property type="match status" value="1"/>
</dbReference>
<evidence type="ECO:0000313" key="2">
    <source>
        <dbReference type="EMBL" id="CDW71951.1"/>
    </source>
</evidence>
<dbReference type="InterPro" id="IPR030791">
    <property type="entry name" value="Rotatin"/>
</dbReference>
<dbReference type="Proteomes" id="UP000039865">
    <property type="component" value="Unassembled WGS sequence"/>
</dbReference>
<dbReference type="GO" id="GO:0032053">
    <property type="term" value="P:ciliary basal body organization"/>
    <property type="evidence" value="ECO:0007669"/>
    <property type="project" value="TreeGrafter"/>
</dbReference>
<dbReference type="GO" id="GO:0005814">
    <property type="term" value="C:centriole"/>
    <property type="evidence" value="ECO:0007669"/>
    <property type="project" value="TreeGrafter"/>
</dbReference>
<gene>
    <name evidence="2" type="primary">Contig7399.g7911</name>
    <name evidence="2" type="ORF">STYLEM_902</name>
</gene>